<protein>
    <recommendedName>
        <fullName evidence="4">Sorbitol-6-phosphate 2-dehydrogenase</fullName>
    </recommendedName>
</protein>
<dbReference type="CDD" id="cd05233">
    <property type="entry name" value="SDR_c"/>
    <property type="match status" value="1"/>
</dbReference>
<organism evidence="3">
    <name type="scientific">marine sediment metagenome</name>
    <dbReference type="NCBI Taxonomy" id="412755"/>
    <lineage>
        <taxon>unclassified sequences</taxon>
        <taxon>metagenomes</taxon>
        <taxon>ecological metagenomes</taxon>
    </lineage>
</organism>
<dbReference type="SUPFAM" id="SSF51735">
    <property type="entry name" value="NAD(P)-binding Rossmann-fold domains"/>
    <property type="match status" value="1"/>
</dbReference>
<comment type="similarity">
    <text evidence="1">Belongs to the short-chain dehydrogenases/reductases (SDR) family.</text>
</comment>
<dbReference type="AlphaFoldDB" id="A0A0F9E829"/>
<dbReference type="InterPro" id="IPR036291">
    <property type="entry name" value="NAD(P)-bd_dom_sf"/>
</dbReference>
<gene>
    <name evidence="3" type="ORF">LCGC14_2185760</name>
</gene>
<dbReference type="PANTHER" id="PTHR24321">
    <property type="entry name" value="DEHYDROGENASES, SHORT CHAIN"/>
    <property type="match status" value="1"/>
</dbReference>
<dbReference type="PROSITE" id="PS00061">
    <property type="entry name" value="ADH_SHORT"/>
    <property type="match status" value="1"/>
</dbReference>
<sequence>GKEELTDEIWDKIVSVNQKGVFLCAQTVAREMIKTGDGGVIINMTSEAGMEGSEGQSAYSGTKAAVYTLTRAWAKELGRYKIRVVGIAPGILEATPLRSDEYERALAYTRGITVEKLREGYKKVSIPLKRNGKLSEVADLVCYLASERGSYITGTVVNITGGKTRV</sequence>
<keyword evidence="2" id="KW-0560">Oxidoreductase</keyword>
<evidence type="ECO:0008006" key="4">
    <source>
        <dbReference type="Google" id="ProtNLM"/>
    </source>
</evidence>
<feature type="non-terminal residue" evidence="3">
    <location>
        <position position="1"/>
    </location>
</feature>
<evidence type="ECO:0000313" key="3">
    <source>
        <dbReference type="EMBL" id="KKL62381.1"/>
    </source>
</evidence>
<name>A0A0F9E829_9ZZZZ</name>
<dbReference type="Gene3D" id="3.40.50.720">
    <property type="entry name" value="NAD(P)-binding Rossmann-like Domain"/>
    <property type="match status" value="1"/>
</dbReference>
<dbReference type="Pfam" id="PF13561">
    <property type="entry name" value="adh_short_C2"/>
    <property type="match status" value="1"/>
</dbReference>
<dbReference type="PRINTS" id="PR00081">
    <property type="entry name" value="GDHRDH"/>
</dbReference>
<proteinExistence type="inferred from homology"/>
<evidence type="ECO:0000256" key="2">
    <source>
        <dbReference type="ARBA" id="ARBA00023002"/>
    </source>
</evidence>
<comment type="caution">
    <text evidence="3">The sequence shown here is derived from an EMBL/GenBank/DDBJ whole genome shotgun (WGS) entry which is preliminary data.</text>
</comment>
<dbReference type="InterPro" id="IPR020904">
    <property type="entry name" value="Sc_DH/Rdtase_CS"/>
</dbReference>
<dbReference type="GO" id="GO:0016491">
    <property type="term" value="F:oxidoreductase activity"/>
    <property type="evidence" value="ECO:0007669"/>
    <property type="project" value="UniProtKB-KW"/>
</dbReference>
<dbReference type="PANTHER" id="PTHR24321:SF8">
    <property type="entry name" value="ESTRADIOL 17-BETA-DEHYDROGENASE 8-RELATED"/>
    <property type="match status" value="1"/>
</dbReference>
<reference evidence="3" key="1">
    <citation type="journal article" date="2015" name="Nature">
        <title>Complex archaea that bridge the gap between prokaryotes and eukaryotes.</title>
        <authorList>
            <person name="Spang A."/>
            <person name="Saw J.H."/>
            <person name="Jorgensen S.L."/>
            <person name="Zaremba-Niedzwiedzka K."/>
            <person name="Martijn J."/>
            <person name="Lind A.E."/>
            <person name="van Eijk R."/>
            <person name="Schleper C."/>
            <person name="Guy L."/>
            <person name="Ettema T.J."/>
        </authorList>
    </citation>
    <scope>NUCLEOTIDE SEQUENCE</scope>
</reference>
<dbReference type="EMBL" id="LAZR01028507">
    <property type="protein sequence ID" value="KKL62381.1"/>
    <property type="molecule type" value="Genomic_DNA"/>
</dbReference>
<dbReference type="InterPro" id="IPR002347">
    <property type="entry name" value="SDR_fam"/>
</dbReference>
<accession>A0A0F9E829</accession>
<evidence type="ECO:0000256" key="1">
    <source>
        <dbReference type="ARBA" id="ARBA00006484"/>
    </source>
</evidence>